<dbReference type="Proteomes" id="UP000053825">
    <property type="component" value="Unassembled WGS sequence"/>
</dbReference>
<accession>A0A0L7RII8</accession>
<protein>
    <submittedName>
        <fullName evidence="2">Uncharacterized protein</fullName>
    </submittedName>
</protein>
<feature type="compositionally biased region" description="Basic and acidic residues" evidence="1">
    <location>
        <begin position="177"/>
        <end position="186"/>
    </location>
</feature>
<evidence type="ECO:0000313" key="2">
    <source>
        <dbReference type="EMBL" id="KOC70644.1"/>
    </source>
</evidence>
<organism evidence="2 3">
    <name type="scientific">Habropoda laboriosa</name>
    <dbReference type="NCBI Taxonomy" id="597456"/>
    <lineage>
        <taxon>Eukaryota</taxon>
        <taxon>Metazoa</taxon>
        <taxon>Ecdysozoa</taxon>
        <taxon>Arthropoda</taxon>
        <taxon>Hexapoda</taxon>
        <taxon>Insecta</taxon>
        <taxon>Pterygota</taxon>
        <taxon>Neoptera</taxon>
        <taxon>Endopterygota</taxon>
        <taxon>Hymenoptera</taxon>
        <taxon>Apocrita</taxon>
        <taxon>Aculeata</taxon>
        <taxon>Apoidea</taxon>
        <taxon>Anthophila</taxon>
        <taxon>Apidae</taxon>
        <taxon>Habropoda</taxon>
    </lineage>
</organism>
<reference evidence="2 3" key="1">
    <citation type="submission" date="2015-07" db="EMBL/GenBank/DDBJ databases">
        <title>The genome of Habropoda laboriosa.</title>
        <authorList>
            <person name="Pan H."/>
            <person name="Kapheim K."/>
        </authorList>
    </citation>
    <scope>NUCLEOTIDE SEQUENCE [LARGE SCALE GENOMIC DNA]</scope>
    <source>
        <strain evidence="2">0110345459</strain>
    </source>
</reference>
<dbReference type="AlphaFoldDB" id="A0A0L7RII8"/>
<gene>
    <name evidence="2" type="ORF">WH47_03660</name>
</gene>
<dbReference type="EMBL" id="KQ414584">
    <property type="protein sequence ID" value="KOC70644.1"/>
    <property type="molecule type" value="Genomic_DNA"/>
</dbReference>
<name>A0A0L7RII8_9HYME</name>
<feature type="region of interest" description="Disordered" evidence="1">
    <location>
        <begin position="160"/>
        <end position="211"/>
    </location>
</feature>
<sequence length="211" mass="24287">MKNILKTALLCKDLQTGLRRLNKWTSRSRYASSGAKKEKQMKGLEVKLGRRSTKILKKQQTNLQRFIHEKPKQWLITNVYTGKFRQDQLANLEANKKNKKIQPVWGQLEGRLQGRRADSQADEQLVSEDYTIALRSLGAQILERLDPWAPKYQSAQKLERLDPEAPRFPNAQISHAQKLERSDLRAPRSQSAQKPGRSDTKAPRNYGALRS</sequence>
<evidence type="ECO:0000256" key="1">
    <source>
        <dbReference type="SAM" id="MobiDB-lite"/>
    </source>
</evidence>
<evidence type="ECO:0000313" key="3">
    <source>
        <dbReference type="Proteomes" id="UP000053825"/>
    </source>
</evidence>
<keyword evidence="3" id="KW-1185">Reference proteome</keyword>
<proteinExistence type="predicted"/>